<dbReference type="SUPFAM" id="SSF103481">
    <property type="entry name" value="Multidrug resistance efflux transporter EmrE"/>
    <property type="match status" value="1"/>
</dbReference>
<name>A0ABQ8UHI2_9EUKA</name>
<feature type="transmembrane region" description="Helical" evidence="5">
    <location>
        <begin position="126"/>
        <end position="144"/>
    </location>
</feature>
<comment type="subcellular location">
    <subcellularLocation>
        <location evidence="1">Membrane</location>
        <topology evidence="1">Multi-pass membrane protein</topology>
    </subcellularLocation>
</comment>
<keyword evidence="7" id="KW-1185">Reference proteome</keyword>
<dbReference type="PANTHER" id="PTHR10231">
    <property type="entry name" value="NUCLEOTIDE-SUGAR TRANSMEMBRANE TRANSPORTER"/>
    <property type="match status" value="1"/>
</dbReference>
<feature type="transmembrane region" description="Helical" evidence="5">
    <location>
        <begin position="266"/>
        <end position="285"/>
    </location>
</feature>
<keyword evidence="2 5" id="KW-0812">Transmembrane</keyword>
<feature type="transmembrane region" description="Helical" evidence="5">
    <location>
        <begin position="36"/>
        <end position="57"/>
    </location>
</feature>
<proteinExistence type="predicted"/>
<feature type="transmembrane region" description="Helical" evidence="5">
    <location>
        <begin position="100"/>
        <end position="119"/>
    </location>
</feature>
<feature type="transmembrane region" description="Helical" evidence="5">
    <location>
        <begin position="164"/>
        <end position="187"/>
    </location>
</feature>
<feature type="transmembrane region" description="Helical" evidence="5">
    <location>
        <begin position="69"/>
        <end position="88"/>
    </location>
</feature>
<feature type="transmembrane region" description="Helical" evidence="5">
    <location>
        <begin position="208"/>
        <end position="227"/>
    </location>
</feature>
<accession>A0ABQ8UHI2</accession>
<feature type="transmembrane region" description="Helical" evidence="5">
    <location>
        <begin position="5"/>
        <end position="24"/>
    </location>
</feature>
<reference evidence="6" key="1">
    <citation type="journal article" date="2022" name="bioRxiv">
        <title>Genomics of Preaxostyla Flagellates Illuminates Evolutionary Transitions and the Path Towards Mitochondrial Loss.</title>
        <authorList>
            <person name="Novak L.V.F."/>
            <person name="Treitli S.C."/>
            <person name="Pyrih J."/>
            <person name="Halakuc P."/>
            <person name="Pipaliya S.V."/>
            <person name="Vacek V."/>
            <person name="Brzon O."/>
            <person name="Soukal P."/>
            <person name="Eme L."/>
            <person name="Dacks J.B."/>
            <person name="Karnkowska A."/>
            <person name="Elias M."/>
            <person name="Hampl V."/>
        </authorList>
    </citation>
    <scope>NUCLEOTIDE SEQUENCE</scope>
    <source>
        <strain evidence="6">RCP-MX</strain>
    </source>
</reference>
<dbReference type="EMBL" id="JAPMOS010000076">
    <property type="protein sequence ID" value="KAJ4456285.1"/>
    <property type="molecule type" value="Genomic_DNA"/>
</dbReference>
<dbReference type="InterPro" id="IPR037185">
    <property type="entry name" value="EmrE-like"/>
</dbReference>
<comment type="caution">
    <text evidence="6">The sequence shown here is derived from an EMBL/GenBank/DDBJ whole genome shotgun (WGS) entry which is preliminary data.</text>
</comment>
<protein>
    <submittedName>
        <fullName evidence="6">CMP-sialic acid transporter 1</fullName>
    </submittedName>
</protein>
<evidence type="ECO:0000256" key="5">
    <source>
        <dbReference type="SAM" id="Phobius"/>
    </source>
</evidence>
<feature type="transmembrane region" description="Helical" evidence="5">
    <location>
        <begin position="291"/>
        <end position="308"/>
    </location>
</feature>
<dbReference type="InterPro" id="IPR007271">
    <property type="entry name" value="Nuc_sug_transpt"/>
</dbReference>
<dbReference type="Proteomes" id="UP001141327">
    <property type="component" value="Unassembled WGS sequence"/>
</dbReference>
<gene>
    <name evidence="6" type="ORF">PAPYR_8583</name>
</gene>
<evidence type="ECO:0000313" key="7">
    <source>
        <dbReference type="Proteomes" id="UP001141327"/>
    </source>
</evidence>
<organism evidence="6 7">
    <name type="scientific">Paratrimastix pyriformis</name>
    <dbReference type="NCBI Taxonomy" id="342808"/>
    <lineage>
        <taxon>Eukaryota</taxon>
        <taxon>Metamonada</taxon>
        <taxon>Preaxostyla</taxon>
        <taxon>Paratrimastigidae</taxon>
        <taxon>Paratrimastix</taxon>
    </lineage>
</organism>
<evidence type="ECO:0000256" key="2">
    <source>
        <dbReference type="ARBA" id="ARBA00022692"/>
    </source>
</evidence>
<feature type="transmembrane region" description="Helical" evidence="5">
    <location>
        <begin position="239"/>
        <end position="259"/>
    </location>
</feature>
<dbReference type="Pfam" id="PF04142">
    <property type="entry name" value="Nuc_sug_transp"/>
    <property type="match status" value="1"/>
</dbReference>
<evidence type="ECO:0000256" key="4">
    <source>
        <dbReference type="ARBA" id="ARBA00023136"/>
    </source>
</evidence>
<evidence type="ECO:0000256" key="1">
    <source>
        <dbReference type="ARBA" id="ARBA00004141"/>
    </source>
</evidence>
<evidence type="ECO:0000256" key="3">
    <source>
        <dbReference type="ARBA" id="ARBA00022989"/>
    </source>
</evidence>
<evidence type="ECO:0000313" key="6">
    <source>
        <dbReference type="EMBL" id="KAJ4456285.1"/>
    </source>
</evidence>
<keyword evidence="3 5" id="KW-1133">Transmembrane helix</keyword>
<sequence length="329" mass="35921">MASALAKSAIILANTILVVIYLQLSARHGKSKSDTALIVLFAEMMKFLFSAAMTYSMRHRKGVVIKFEVNRFLMWGLPSIIYFVQNNVSNSAFHYLDGPTYALLGNFRLVITPLLSLFFLRKWIGAQRWCAILSAFFGVLMSELNPCAGSSSSPASATESSFFVVHPLGLLFGLLVPACSALAGVITEKFMKDPAYAQEPIHWQNLQLYTFGIVCNAALAVGQGVLTNPPSLAALGEKFTISFLLASIGILTSLTIKYLDNIRKNFTTVFALFGSTFVTSLATWTRPSTPFLIGACVVSVAQISYTLAQMQEDKDRTLAAQQHPPHSPA</sequence>
<keyword evidence="4 5" id="KW-0472">Membrane</keyword>